<dbReference type="Gene3D" id="3.40.50.2000">
    <property type="entry name" value="Glycogen Phosphorylase B"/>
    <property type="match status" value="2"/>
</dbReference>
<dbReference type="Proteomes" id="UP000548423">
    <property type="component" value="Unassembled WGS sequence"/>
</dbReference>
<dbReference type="Pfam" id="PF00534">
    <property type="entry name" value="Glycos_transf_1"/>
    <property type="match status" value="1"/>
</dbReference>
<gene>
    <name evidence="2" type="ORF">F4694_000578</name>
</gene>
<organism evidence="2 3">
    <name type="scientific">Neobacillus niacini</name>
    <dbReference type="NCBI Taxonomy" id="86668"/>
    <lineage>
        <taxon>Bacteria</taxon>
        <taxon>Bacillati</taxon>
        <taxon>Bacillota</taxon>
        <taxon>Bacilli</taxon>
        <taxon>Bacillales</taxon>
        <taxon>Bacillaceae</taxon>
        <taxon>Neobacillus</taxon>
    </lineage>
</organism>
<feature type="domain" description="Glycosyl transferase family 1" evidence="1">
    <location>
        <begin position="199"/>
        <end position="359"/>
    </location>
</feature>
<keyword evidence="2" id="KW-0328">Glycosyltransferase</keyword>
<evidence type="ECO:0000259" key="1">
    <source>
        <dbReference type="Pfam" id="PF00534"/>
    </source>
</evidence>
<evidence type="ECO:0000313" key="3">
    <source>
        <dbReference type="Proteomes" id="UP000548423"/>
    </source>
</evidence>
<dbReference type="InterPro" id="IPR001296">
    <property type="entry name" value="Glyco_trans_1"/>
</dbReference>
<reference evidence="3" key="1">
    <citation type="submission" date="2020-07" db="EMBL/GenBank/DDBJ databases">
        <authorList>
            <person name="Partida-Martinez L."/>
            <person name="Huntemann M."/>
            <person name="Clum A."/>
            <person name="Wang J."/>
            <person name="Palaniappan K."/>
            <person name="Ritter S."/>
            <person name="Chen I.-M."/>
            <person name="Stamatis D."/>
            <person name="Reddy T."/>
            <person name="O'Malley R."/>
            <person name="Daum C."/>
            <person name="Shapiro N."/>
            <person name="Ivanova N."/>
            <person name="Kyrpides N."/>
            <person name="Woyke T."/>
        </authorList>
    </citation>
    <scope>NUCLEOTIDE SEQUENCE [LARGE SCALE GENOMIC DNA]</scope>
    <source>
        <strain evidence="3">AT2.8</strain>
    </source>
</reference>
<dbReference type="AlphaFoldDB" id="A0A852T7R8"/>
<dbReference type="SUPFAM" id="SSF53756">
    <property type="entry name" value="UDP-Glycosyltransferase/glycogen phosphorylase"/>
    <property type="match status" value="1"/>
</dbReference>
<dbReference type="PANTHER" id="PTHR45947">
    <property type="entry name" value="SULFOQUINOVOSYL TRANSFERASE SQD2"/>
    <property type="match status" value="1"/>
</dbReference>
<dbReference type="InterPro" id="IPR050194">
    <property type="entry name" value="Glycosyltransferase_grp1"/>
</dbReference>
<protein>
    <submittedName>
        <fullName evidence="2">Glycosyltransferase EpsF</fullName>
        <ecNumber evidence="2">2.4.-.-</ecNumber>
    </submittedName>
</protein>
<sequence>MSTEREKIKVLHVVGTMNTGGAEIMLMDIYRNISANVEFDFLVNVKANKDLPKGDFDEEIIKRGGRLLYVTAQWDLGITRFIKAFKQIIKENGKPDILHVHLNSKGGVIALCARLCKIKKIIVHSHADINYRGSLLKVLPHLIELKFQKILISLFATDLWACSRPAAKSLFFPWIEKKAVIINNAINVSSFLEVSNDTRTKIRESIKAFDNKIVIGNVGRINRSKNIGFLIEIMKILKEKEVDCILVCAGRIDDEQYMNEVKWQIEKFGLQEQVVFLGNRNDIQNVLSSFDIFVSPSRHEGFGMVAAEAQASGLPCVLSDGFPKNVDMGLNLVEFMDDFNAEEWAETIMDKLNSKILDKEKIYKKLAELGFDVVENTKRVEELYYS</sequence>
<dbReference type="GO" id="GO:0016757">
    <property type="term" value="F:glycosyltransferase activity"/>
    <property type="evidence" value="ECO:0007669"/>
    <property type="project" value="UniProtKB-KW"/>
</dbReference>
<accession>A0A852T7R8</accession>
<comment type="caution">
    <text evidence="2">The sequence shown here is derived from an EMBL/GenBank/DDBJ whole genome shotgun (WGS) entry which is preliminary data.</text>
</comment>
<name>A0A852T7R8_9BACI</name>
<proteinExistence type="predicted"/>
<dbReference type="PANTHER" id="PTHR45947:SF3">
    <property type="entry name" value="SULFOQUINOVOSYL TRANSFERASE SQD2"/>
    <property type="match status" value="1"/>
</dbReference>
<reference evidence="3" key="2">
    <citation type="submission" date="2020-08" db="EMBL/GenBank/DDBJ databases">
        <title>The Agave Microbiome: Exploring the role of microbial communities in plant adaptations to desert environments.</title>
        <authorList>
            <person name="Partida-Martinez L.P."/>
        </authorList>
    </citation>
    <scope>NUCLEOTIDE SEQUENCE [LARGE SCALE GENOMIC DNA]</scope>
    <source>
        <strain evidence="3">AT2.8</strain>
    </source>
</reference>
<keyword evidence="2" id="KW-0808">Transferase</keyword>
<dbReference type="EC" id="2.4.-.-" evidence="2"/>
<evidence type="ECO:0000313" key="2">
    <source>
        <dbReference type="EMBL" id="NYE03859.1"/>
    </source>
</evidence>
<dbReference type="EMBL" id="JACCBX010000001">
    <property type="protein sequence ID" value="NYE03859.1"/>
    <property type="molecule type" value="Genomic_DNA"/>
</dbReference>